<accession>A0AAP0D7V2</accession>
<reference evidence="1 2" key="1">
    <citation type="submission" date="2024-04" db="EMBL/GenBank/DDBJ databases">
        <title>The reference genome of an endangered Asteraceae, Deinandra increscens subsp. villosa, native to the Central Coast of California.</title>
        <authorList>
            <person name="Guilliams M."/>
            <person name="Hasenstab-Lehman K."/>
            <person name="Meyer R."/>
            <person name="Mcevoy S."/>
        </authorList>
    </citation>
    <scope>NUCLEOTIDE SEQUENCE [LARGE SCALE GENOMIC DNA]</scope>
    <source>
        <tissue evidence="1">Leaf</tissue>
    </source>
</reference>
<evidence type="ECO:0000313" key="1">
    <source>
        <dbReference type="EMBL" id="KAK9067882.1"/>
    </source>
</evidence>
<sequence length="70" mass="7589">MASLDQDLRFVPGFAVVENPGLWNSTFTLKGINGEVLAEIDRDWRAGLVADWACYGLVDGFSAANKLASK</sequence>
<name>A0AAP0D7V2_9ASTR</name>
<evidence type="ECO:0000313" key="2">
    <source>
        <dbReference type="Proteomes" id="UP001408789"/>
    </source>
</evidence>
<proteinExistence type="predicted"/>
<organism evidence="1 2">
    <name type="scientific">Deinandra increscens subsp. villosa</name>
    <dbReference type="NCBI Taxonomy" id="3103831"/>
    <lineage>
        <taxon>Eukaryota</taxon>
        <taxon>Viridiplantae</taxon>
        <taxon>Streptophyta</taxon>
        <taxon>Embryophyta</taxon>
        <taxon>Tracheophyta</taxon>
        <taxon>Spermatophyta</taxon>
        <taxon>Magnoliopsida</taxon>
        <taxon>eudicotyledons</taxon>
        <taxon>Gunneridae</taxon>
        <taxon>Pentapetalae</taxon>
        <taxon>asterids</taxon>
        <taxon>campanulids</taxon>
        <taxon>Asterales</taxon>
        <taxon>Asteraceae</taxon>
        <taxon>Asteroideae</taxon>
        <taxon>Heliantheae alliance</taxon>
        <taxon>Madieae</taxon>
        <taxon>Madiinae</taxon>
        <taxon>Deinandra</taxon>
    </lineage>
</organism>
<dbReference type="EMBL" id="JBCNJP010000014">
    <property type="protein sequence ID" value="KAK9067882.1"/>
    <property type="molecule type" value="Genomic_DNA"/>
</dbReference>
<comment type="caution">
    <text evidence="1">The sequence shown here is derived from an EMBL/GenBank/DDBJ whole genome shotgun (WGS) entry which is preliminary data.</text>
</comment>
<keyword evidence="2" id="KW-1185">Reference proteome</keyword>
<dbReference type="AlphaFoldDB" id="A0AAP0D7V2"/>
<dbReference type="Proteomes" id="UP001408789">
    <property type="component" value="Unassembled WGS sequence"/>
</dbReference>
<protein>
    <submittedName>
        <fullName evidence="1">Uncharacterized protein</fullName>
    </submittedName>
</protein>
<gene>
    <name evidence="1" type="ORF">SSX86_011993</name>
</gene>